<proteinExistence type="predicted"/>
<reference evidence="2 3" key="1">
    <citation type="submission" date="2020-07" db="EMBL/GenBank/DDBJ databases">
        <title>Vallitalea guaymasensis genome.</title>
        <authorList>
            <person name="Postec A."/>
        </authorList>
    </citation>
    <scope>NUCLEOTIDE SEQUENCE [LARGE SCALE GENOMIC DNA]</scope>
    <source>
        <strain evidence="2 3">Ra1766G1</strain>
    </source>
</reference>
<dbReference type="Gene3D" id="3.90.70.10">
    <property type="entry name" value="Cysteine proteinases"/>
    <property type="match status" value="1"/>
</dbReference>
<dbReference type="Pfam" id="PF13529">
    <property type="entry name" value="Peptidase_C39_2"/>
    <property type="match status" value="1"/>
</dbReference>
<keyword evidence="3" id="KW-1185">Reference proteome</keyword>
<dbReference type="Proteomes" id="UP000677305">
    <property type="component" value="Chromosome"/>
</dbReference>
<organism evidence="2 3">
    <name type="scientific">Vallitalea guaymasensis</name>
    <dbReference type="NCBI Taxonomy" id="1185412"/>
    <lineage>
        <taxon>Bacteria</taxon>
        <taxon>Bacillati</taxon>
        <taxon>Bacillota</taxon>
        <taxon>Clostridia</taxon>
        <taxon>Lachnospirales</taxon>
        <taxon>Vallitaleaceae</taxon>
        <taxon>Vallitalea</taxon>
    </lineage>
</organism>
<name>A0A8J8MAX6_9FIRM</name>
<feature type="domain" description="Peptidase C39-like" evidence="1">
    <location>
        <begin position="731"/>
        <end position="895"/>
    </location>
</feature>
<dbReference type="InterPro" id="IPR039564">
    <property type="entry name" value="Peptidase_C39-like"/>
</dbReference>
<evidence type="ECO:0000313" key="3">
    <source>
        <dbReference type="Proteomes" id="UP000677305"/>
    </source>
</evidence>
<evidence type="ECO:0000313" key="2">
    <source>
        <dbReference type="EMBL" id="QUH29541.1"/>
    </source>
</evidence>
<sequence length="924" mass="106890">MKKLGFRLVLLILLISMLVSFTYIRNKEDMIPTISKGLDTSPIMIIKKDNILYNVMYPYVDKMDMLTGDCYTNFNSDQVIELYMTSTSKTAKITYEIIDTLTGRSVIKSNINKRNIIIKDDHTIANLIIPKLDKKDYPYVLNINYNDRGKTSLKYYQHFYLEDNKIIDEINKKVMKFHNATFDKNKKMVSSLVTGTGTSESGSFNYVNNNSPLDSIIWDYEKDIVKMNEPLIRITNIDNNNSIYQVELSYTIAVRANHEFEYWDFVEKYEIAGREQPRINSFERKGYTKTDPYFDKASKQIIVGTGDNDIISSKEQSDNMRFYSFVKNNQLWLFDNTTNKLTKVFGFDKLDSDYIVDNYNAHKIKINSLDDEGNINYIVYGYMNTGKYQGDNGISLYEFNYYLGNNENLGFVNLPYGFDKMDYYINSYIYRPKGNNLMYTILDGGLYQFNFANRSVVNITDDIPFNKDNITITRDRKAIFWNENSNIKLNKNVKGIIINGSSAEEVNINDGTYNNNLIGNYKDYIIIGYYDVHETIEKLNGEVSYYYNKVQVLDSTGKVIQECIPTKGTFYSNVEISINGIKLTTVKKVKRINANPRYSKVKTQTVKQEEFVLNTKDKEITYIIDTIESPLGYDIITINSDNFIECDEVEKKNTIKNIYQGNKRIKYNPASIDEHYQLINQGKIKAVYDNMTQALNAKKEYGYNSYILKSDRDNNKIMYQNDFRSSMKIQGIPVIPQKPELPRGCEVTSLAMLLNHYRTDKLDKMQLANEVIKDSTKYTIVDGMINFGDPHSGFVGDIANVANKGYSVYNEPIVELAERYSPDILNISGSNFEDVLYYVGTGKPVWVSSPNIYNKVPMSSIQQWVTPNGIMEISYTSHSVLVIGYDDKYVYFNDPSKNMLRKKPRKDFKNGWEDMGRQAILIYK</sequence>
<dbReference type="KEGG" id="vgu:HYG85_11735"/>
<dbReference type="EMBL" id="CP058561">
    <property type="protein sequence ID" value="QUH29541.1"/>
    <property type="molecule type" value="Genomic_DNA"/>
</dbReference>
<accession>A0A8J8MAX6</accession>
<evidence type="ECO:0000259" key="1">
    <source>
        <dbReference type="Pfam" id="PF13529"/>
    </source>
</evidence>
<gene>
    <name evidence="2" type="ORF">HYG85_11735</name>
</gene>
<dbReference type="RefSeq" id="WP_212693580.1">
    <property type="nucleotide sequence ID" value="NZ_CP058561.1"/>
</dbReference>
<dbReference type="PANTHER" id="PTHR37806:SF1">
    <property type="entry name" value="PEPTIDASE C39-LIKE DOMAIN-CONTAINING PROTEIN"/>
    <property type="match status" value="1"/>
</dbReference>
<dbReference type="PANTHER" id="PTHR37806">
    <property type="entry name" value="LMO0724 PROTEIN"/>
    <property type="match status" value="1"/>
</dbReference>
<protein>
    <submittedName>
        <fullName evidence="2">C39 family peptidase</fullName>
    </submittedName>
</protein>
<dbReference type="AlphaFoldDB" id="A0A8J8MAX6"/>